<name>A0A224YKL5_9ACAR</name>
<organism evidence="1">
    <name type="scientific">Rhipicephalus zambeziensis</name>
    <dbReference type="NCBI Taxonomy" id="60191"/>
    <lineage>
        <taxon>Eukaryota</taxon>
        <taxon>Metazoa</taxon>
        <taxon>Ecdysozoa</taxon>
        <taxon>Arthropoda</taxon>
        <taxon>Chelicerata</taxon>
        <taxon>Arachnida</taxon>
        <taxon>Acari</taxon>
        <taxon>Parasitiformes</taxon>
        <taxon>Ixodida</taxon>
        <taxon>Ixodoidea</taxon>
        <taxon>Ixodidae</taxon>
        <taxon>Rhipicephalinae</taxon>
        <taxon>Rhipicephalus</taxon>
        <taxon>Rhipicephalus</taxon>
    </lineage>
</organism>
<dbReference type="AlphaFoldDB" id="A0A224YKL5"/>
<dbReference type="EMBL" id="GFPF01003925">
    <property type="protein sequence ID" value="MAA15071.1"/>
    <property type="molecule type" value="Transcribed_RNA"/>
</dbReference>
<evidence type="ECO:0000313" key="1">
    <source>
        <dbReference type="EMBL" id="MAA15071.1"/>
    </source>
</evidence>
<sequence>MCILFQELHTFSRKRMAEKQVCARVLIFAYVLSQCRIIKSGGIPFKTEDIRKFVATKQVIWTWTTTANRKNLICKADHMQSFTQGHIIFQRIYVTLPDLAKIVKNYEGLFPRKEANLMQLVKGHLMNYTHVAKEKLIYDNPDYHCAVIKVTPVQHGYLPYFDLRIWNFTVRMGPHVKCIRRFMKHGGRGHDIYQPKCQRLINA</sequence>
<accession>A0A224YKL5</accession>
<proteinExistence type="predicted"/>
<reference evidence="1" key="1">
    <citation type="journal article" date="2017" name="Parasit. Vectors">
        <title>Sialotranscriptomics of Rhipicephalus zambeziensis reveals intricate expression profiles of secretory proteins and suggests tight temporal transcriptional regulation during blood-feeding.</title>
        <authorList>
            <person name="de Castro M.H."/>
            <person name="de Klerk D."/>
            <person name="Pienaar R."/>
            <person name="Rees D.J.G."/>
            <person name="Mans B.J."/>
        </authorList>
    </citation>
    <scope>NUCLEOTIDE SEQUENCE</scope>
    <source>
        <tissue evidence="1">Salivary glands</tissue>
    </source>
</reference>
<protein>
    <submittedName>
        <fullName evidence="1">Lipocalin</fullName>
    </submittedName>
</protein>